<dbReference type="SMART" id="SM00408">
    <property type="entry name" value="IGc2"/>
    <property type="match status" value="1"/>
</dbReference>
<dbReference type="PROSITE" id="PS50853">
    <property type="entry name" value="FN3"/>
    <property type="match status" value="1"/>
</dbReference>
<evidence type="ECO:0000313" key="8">
    <source>
        <dbReference type="WBParaSite" id="GPUH_0000837101-mRNA-1"/>
    </source>
</evidence>
<dbReference type="InterPro" id="IPR003961">
    <property type="entry name" value="FN3_dom"/>
</dbReference>
<dbReference type="Pfam" id="PF00041">
    <property type="entry name" value="fn3"/>
    <property type="match status" value="1"/>
</dbReference>
<dbReference type="Proteomes" id="UP000271098">
    <property type="component" value="Unassembled WGS sequence"/>
</dbReference>
<gene>
    <name evidence="6" type="ORF">GPUH_LOCUS8359</name>
</gene>
<dbReference type="PANTHER" id="PTHR14340:SF9">
    <property type="entry name" value="FIBRONECTIN TYPE-III DOMAIN-CONTAINING PROTEIN"/>
    <property type="match status" value="1"/>
</dbReference>
<dbReference type="InterPro" id="IPR013098">
    <property type="entry name" value="Ig_I-set"/>
</dbReference>
<organism evidence="8">
    <name type="scientific">Gongylonema pulchrum</name>
    <dbReference type="NCBI Taxonomy" id="637853"/>
    <lineage>
        <taxon>Eukaryota</taxon>
        <taxon>Metazoa</taxon>
        <taxon>Ecdysozoa</taxon>
        <taxon>Nematoda</taxon>
        <taxon>Chromadorea</taxon>
        <taxon>Rhabditida</taxon>
        <taxon>Spirurina</taxon>
        <taxon>Spiruromorpha</taxon>
        <taxon>Spiruroidea</taxon>
        <taxon>Gongylonematidae</taxon>
        <taxon>Gongylonema</taxon>
    </lineage>
</organism>
<dbReference type="InterPro" id="IPR036116">
    <property type="entry name" value="FN3_sf"/>
</dbReference>
<keyword evidence="1" id="KW-0677">Repeat</keyword>
<dbReference type="PANTHER" id="PTHR14340">
    <property type="entry name" value="MICROFIBRIL-ASSOCIATED GLYCOPROTEIN 3"/>
    <property type="match status" value="1"/>
</dbReference>
<evidence type="ECO:0000259" key="5">
    <source>
        <dbReference type="PROSITE" id="PS50853"/>
    </source>
</evidence>
<dbReference type="InterPro" id="IPR003598">
    <property type="entry name" value="Ig_sub2"/>
</dbReference>
<keyword evidence="2" id="KW-0393">Immunoglobulin domain</keyword>
<feature type="domain" description="Fibronectin type-III" evidence="5">
    <location>
        <begin position="1"/>
        <end position="52"/>
    </location>
</feature>
<dbReference type="OrthoDB" id="504170at2759"/>
<evidence type="ECO:0000313" key="7">
    <source>
        <dbReference type="Proteomes" id="UP000271098"/>
    </source>
</evidence>
<dbReference type="InterPro" id="IPR007110">
    <property type="entry name" value="Ig-like_dom"/>
</dbReference>
<dbReference type="InterPro" id="IPR036179">
    <property type="entry name" value="Ig-like_dom_sf"/>
</dbReference>
<proteinExistence type="predicted"/>
<feature type="region of interest" description="Disordered" evidence="3">
    <location>
        <begin position="78"/>
        <end position="107"/>
    </location>
</feature>
<evidence type="ECO:0000259" key="4">
    <source>
        <dbReference type="PROSITE" id="PS50835"/>
    </source>
</evidence>
<reference evidence="8" key="1">
    <citation type="submission" date="2016-06" db="UniProtKB">
        <authorList>
            <consortium name="WormBaseParasite"/>
        </authorList>
    </citation>
    <scope>IDENTIFICATION</scope>
</reference>
<reference evidence="6 7" key="2">
    <citation type="submission" date="2018-11" db="EMBL/GenBank/DDBJ databases">
        <authorList>
            <consortium name="Pathogen Informatics"/>
        </authorList>
    </citation>
    <scope>NUCLEOTIDE SEQUENCE [LARGE SCALE GENOMIC DNA]</scope>
</reference>
<dbReference type="EMBL" id="UYRT01024153">
    <property type="protein sequence ID" value="VDK62086.1"/>
    <property type="molecule type" value="Genomic_DNA"/>
</dbReference>
<evidence type="ECO:0000313" key="6">
    <source>
        <dbReference type="EMBL" id="VDK62086.1"/>
    </source>
</evidence>
<dbReference type="FunFam" id="2.60.40.10:FF:000567">
    <property type="entry name" value="Uncharacterized protein, isoform G"/>
    <property type="match status" value="1"/>
</dbReference>
<dbReference type="InterPro" id="IPR013783">
    <property type="entry name" value="Ig-like_fold"/>
</dbReference>
<protein>
    <submittedName>
        <fullName evidence="8">Ig-like domain-containing protein</fullName>
    </submittedName>
</protein>
<dbReference type="WBParaSite" id="GPUH_0000837101-mRNA-1">
    <property type="protein sequence ID" value="GPUH_0000837101-mRNA-1"/>
    <property type="gene ID" value="GPUH_0000837101"/>
</dbReference>
<evidence type="ECO:0000256" key="1">
    <source>
        <dbReference type="ARBA" id="ARBA00022737"/>
    </source>
</evidence>
<feature type="compositionally biased region" description="Basic and acidic residues" evidence="3">
    <location>
        <begin position="94"/>
        <end position="107"/>
    </location>
</feature>
<dbReference type="SMART" id="SM00409">
    <property type="entry name" value="IG"/>
    <property type="match status" value="1"/>
</dbReference>
<evidence type="ECO:0000256" key="2">
    <source>
        <dbReference type="ARBA" id="ARBA00023319"/>
    </source>
</evidence>
<evidence type="ECO:0000256" key="3">
    <source>
        <dbReference type="SAM" id="MobiDB-lite"/>
    </source>
</evidence>
<dbReference type="SUPFAM" id="SSF48726">
    <property type="entry name" value="Immunoglobulin"/>
    <property type="match status" value="1"/>
</dbReference>
<dbReference type="InterPro" id="IPR003599">
    <property type="entry name" value="Ig_sub"/>
</dbReference>
<dbReference type="Gene3D" id="2.60.40.10">
    <property type="entry name" value="Immunoglobulins"/>
    <property type="match status" value="2"/>
</dbReference>
<accession>A0A183DI21</accession>
<dbReference type="PROSITE" id="PS50835">
    <property type="entry name" value="IG_LIKE"/>
    <property type="match status" value="1"/>
</dbReference>
<feature type="domain" description="Ig-like" evidence="4">
    <location>
        <begin position="56"/>
        <end position="146"/>
    </location>
</feature>
<dbReference type="SUPFAM" id="SSF49265">
    <property type="entry name" value="Fibronectin type III"/>
    <property type="match status" value="1"/>
</dbReference>
<sequence>WEPAITVPGDATTATVPNLTEGEEYEFRVIAINKGGLSDPSDPSVAVIAKPRNLAPKIDRNALKPVRVKAGQMITFDVPVEGEPPPTVTWTNPDGRELKRGGRVKLDNPDYRTKLQIRASERSDSGTYTVRAVNPNGEDSATVEVTVIGHSLM</sequence>
<dbReference type="AlphaFoldDB" id="A0A183DI21"/>
<name>A0A183DI21_9BILA</name>
<dbReference type="CDD" id="cd00063">
    <property type="entry name" value="FN3"/>
    <property type="match status" value="1"/>
</dbReference>
<dbReference type="Pfam" id="PF07679">
    <property type="entry name" value="I-set"/>
    <property type="match status" value="1"/>
</dbReference>
<keyword evidence="7" id="KW-1185">Reference proteome</keyword>